<feature type="transmembrane region" description="Helical" evidence="1">
    <location>
        <begin position="368"/>
        <end position="388"/>
    </location>
</feature>
<dbReference type="GeneID" id="7829660"/>
<proteinExistence type="predicted"/>
<name>Q233Q7_TETTS</name>
<dbReference type="PROSITE" id="PS50042">
    <property type="entry name" value="CNMP_BINDING_3"/>
    <property type="match status" value="1"/>
</dbReference>
<keyword evidence="1" id="KW-0812">Transmembrane</keyword>
<dbReference type="GO" id="GO:0003254">
    <property type="term" value="P:regulation of membrane depolarization"/>
    <property type="evidence" value="ECO:0007669"/>
    <property type="project" value="TreeGrafter"/>
</dbReference>
<feature type="transmembrane region" description="Helical" evidence="1">
    <location>
        <begin position="305"/>
        <end position="328"/>
    </location>
</feature>
<dbReference type="RefSeq" id="XP_001012017.2">
    <property type="nucleotide sequence ID" value="XM_001012017.2"/>
</dbReference>
<keyword evidence="4" id="KW-1185">Reference proteome</keyword>
<feature type="transmembrane region" description="Helical" evidence="1">
    <location>
        <begin position="163"/>
        <end position="189"/>
    </location>
</feature>
<protein>
    <submittedName>
        <fullName evidence="3">Cyclic nucleotide-binding domain protein</fullName>
    </submittedName>
</protein>
<evidence type="ECO:0000313" key="4">
    <source>
        <dbReference type="Proteomes" id="UP000009168"/>
    </source>
</evidence>
<feature type="transmembrane region" description="Helical" evidence="1">
    <location>
        <begin position="201"/>
        <end position="223"/>
    </location>
</feature>
<dbReference type="Gene3D" id="2.60.120.10">
    <property type="entry name" value="Jelly Rolls"/>
    <property type="match status" value="1"/>
</dbReference>
<dbReference type="InParanoid" id="Q233Q7"/>
<dbReference type="Gene3D" id="1.10.287.70">
    <property type="match status" value="1"/>
</dbReference>
<dbReference type="SUPFAM" id="SSF81324">
    <property type="entry name" value="Voltage-gated potassium channels"/>
    <property type="match status" value="1"/>
</dbReference>
<keyword evidence="1" id="KW-1133">Transmembrane helix</keyword>
<dbReference type="eggNOG" id="KOG0500">
    <property type="taxonomic scope" value="Eukaryota"/>
</dbReference>
<dbReference type="HOGENOM" id="CLU_308497_0_0_1"/>
<dbReference type="PANTHER" id="PTHR45689">
    <property type="entry name" value="I[[H]] CHANNEL, ISOFORM E"/>
    <property type="match status" value="1"/>
</dbReference>
<dbReference type="GO" id="GO:0035725">
    <property type="term" value="P:sodium ion transmembrane transport"/>
    <property type="evidence" value="ECO:0007669"/>
    <property type="project" value="TreeGrafter"/>
</dbReference>
<evidence type="ECO:0000313" key="3">
    <source>
        <dbReference type="EMBL" id="EAR91772.2"/>
    </source>
</evidence>
<dbReference type="InterPro" id="IPR014710">
    <property type="entry name" value="RmlC-like_jellyroll"/>
</dbReference>
<gene>
    <name evidence="3" type="ORF">TTHERM_00809160</name>
</gene>
<dbReference type="AlphaFoldDB" id="Q233Q7"/>
<dbReference type="SUPFAM" id="SSF51206">
    <property type="entry name" value="cAMP-binding domain-like"/>
    <property type="match status" value="1"/>
</dbReference>
<dbReference type="GO" id="GO:0005249">
    <property type="term" value="F:voltage-gated potassium channel activity"/>
    <property type="evidence" value="ECO:0007669"/>
    <property type="project" value="TreeGrafter"/>
</dbReference>
<dbReference type="CDD" id="cd00038">
    <property type="entry name" value="CAP_ED"/>
    <property type="match status" value="1"/>
</dbReference>
<dbReference type="Proteomes" id="UP000009168">
    <property type="component" value="Unassembled WGS sequence"/>
</dbReference>
<dbReference type="InterPro" id="IPR000595">
    <property type="entry name" value="cNMP-bd_dom"/>
</dbReference>
<dbReference type="PANTHER" id="PTHR45689:SF5">
    <property type="entry name" value="I[[H]] CHANNEL, ISOFORM E"/>
    <property type="match status" value="1"/>
</dbReference>
<organism evidence="3 4">
    <name type="scientific">Tetrahymena thermophila (strain SB210)</name>
    <dbReference type="NCBI Taxonomy" id="312017"/>
    <lineage>
        <taxon>Eukaryota</taxon>
        <taxon>Sar</taxon>
        <taxon>Alveolata</taxon>
        <taxon>Ciliophora</taxon>
        <taxon>Intramacronucleata</taxon>
        <taxon>Oligohymenophorea</taxon>
        <taxon>Hymenostomatida</taxon>
        <taxon>Tetrahymenina</taxon>
        <taxon>Tetrahymenidae</taxon>
        <taxon>Tetrahymena</taxon>
    </lineage>
</organism>
<dbReference type="GO" id="GO:0098855">
    <property type="term" value="C:HCN channel complex"/>
    <property type="evidence" value="ECO:0007669"/>
    <property type="project" value="TreeGrafter"/>
</dbReference>
<dbReference type="InterPro" id="IPR018490">
    <property type="entry name" value="cNMP-bd_dom_sf"/>
</dbReference>
<sequence>MTEENKFQSQQIDNQNYSKRSTFSVGVNHYQLPTFKRASNMLHQVKRVNSSFQSNSGSYQKKFISDSQNSKVLLNSTDGQAKWKQLEQIMKKLKFKTYVKKFLMLSRKRLYKLLNITQVNLINDQASYFDFEKQAERQKKKNLLTQKKQNEVAQWMIFNPNNIFLEIWSFIKIICIIICFFFYLVSFAFSVSIQELLSPYISFGCQFFLVLDIFVHLNTAIYLKGQLNNSRSAILQQYMSSKCFYRDLIQVIAYFLYQFLVLTDFTPTFLQQLLLLPIVLKYQDLNNMLQKMKIKYIQKKETQNIFELINLIKNILFISHVFSCIWILTAKLNLKINQGYLASTQSVSNQQNFTTWIDFMNIQNENWAIQYLYSYYFIVVTMITVGYGDVKPTNPLEVGVCIVLMMTCCLVFGFAINQIGYIFQDVYLREKNIFQKRNIISKYMQKKEINSKVQQQVFEYLEYTWREEIDEHIQEANIILNQLSGNLKQLISLESNKLILKQNRILKDNFDKQILQEIIPYIQEQNCTPGEIVIDCQIGNVECYLYFVQQGQLEFFSNGQKSEKINNYQDVHSIKKIFQGENFGQQSFFTGAKENLGVRSLSFSTLLKIKRSDFVNILKQYQSDYEKFCMIKDKIIFSGFYAQLNEQCSSCKERTHSEILCPILHYIPKKFKILQENDRNFPHITRNSSFQRNISHKTNTLKELENNVYRIVQFIEDKCEDLDQFENQNLEYPCFQNEYNNSFNEIDEHQDKVFQNASNEQMQPQFQKSSLVKDEIAFPRRRSKILALIHTNSLMNSQKALDEEIQQHIQNQSEEGSDLVNKRKRLNQIKKNVISESMEQQNNKLTQELDELTESHLYQKYGQNNRVSFINQSLKDLQISEKCTKHQISSENANNFQVQIENQAKVSIDFPSKFILHSFQNYDFEVFQGKFESLQNFKYYYPFQNCKEIINKLNEINLSKRNKMGIKKTSKNDNSTCYGRRNNLFKFIQQLKSSHRDQKTDSNQISINQSFEFNIKQQNADFSSNKQAQNSSSKLEQSNISSFEEIQLNQSKQSNEISNQNQNNTIKVDLEIPLFEEDQEHFQIQPSSSQCKRSYLFGQQSQLQKSLY</sequence>
<reference evidence="4" key="1">
    <citation type="journal article" date="2006" name="PLoS Biol.">
        <title>Macronuclear genome sequence of the ciliate Tetrahymena thermophila, a model eukaryote.</title>
        <authorList>
            <person name="Eisen J.A."/>
            <person name="Coyne R.S."/>
            <person name="Wu M."/>
            <person name="Wu D."/>
            <person name="Thiagarajan M."/>
            <person name="Wortman J.R."/>
            <person name="Badger J.H."/>
            <person name="Ren Q."/>
            <person name="Amedeo P."/>
            <person name="Jones K.M."/>
            <person name="Tallon L.J."/>
            <person name="Delcher A.L."/>
            <person name="Salzberg S.L."/>
            <person name="Silva J.C."/>
            <person name="Haas B.J."/>
            <person name="Majoros W.H."/>
            <person name="Farzad M."/>
            <person name="Carlton J.M."/>
            <person name="Smith R.K. Jr."/>
            <person name="Garg J."/>
            <person name="Pearlman R.E."/>
            <person name="Karrer K.M."/>
            <person name="Sun L."/>
            <person name="Manning G."/>
            <person name="Elde N.C."/>
            <person name="Turkewitz A.P."/>
            <person name="Asai D.J."/>
            <person name="Wilkes D.E."/>
            <person name="Wang Y."/>
            <person name="Cai H."/>
            <person name="Collins K."/>
            <person name="Stewart B.A."/>
            <person name="Lee S.R."/>
            <person name="Wilamowska K."/>
            <person name="Weinberg Z."/>
            <person name="Ruzzo W.L."/>
            <person name="Wloga D."/>
            <person name="Gaertig J."/>
            <person name="Frankel J."/>
            <person name="Tsao C.-C."/>
            <person name="Gorovsky M.A."/>
            <person name="Keeling P.J."/>
            <person name="Waller R.F."/>
            <person name="Patron N.J."/>
            <person name="Cherry J.M."/>
            <person name="Stover N.A."/>
            <person name="Krieger C.J."/>
            <person name="del Toro C."/>
            <person name="Ryder H.F."/>
            <person name="Williamson S.C."/>
            <person name="Barbeau R.A."/>
            <person name="Hamilton E.P."/>
            <person name="Orias E."/>
        </authorList>
    </citation>
    <scope>NUCLEOTIDE SEQUENCE [LARGE SCALE GENOMIC DNA]</scope>
    <source>
        <strain evidence="4">SB210</strain>
    </source>
</reference>
<dbReference type="KEGG" id="tet:TTHERM_00809160"/>
<feature type="transmembrane region" description="Helical" evidence="1">
    <location>
        <begin position="400"/>
        <end position="423"/>
    </location>
</feature>
<dbReference type="Gene3D" id="1.10.287.630">
    <property type="entry name" value="Helix hairpin bin"/>
    <property type="match status" value="1"/>
</dbReference>
<dbReference type="InterPro" id="IPR051413">
    <property type="entry name" value="K/Na_HCN_channel"/>
</dbReference>
<keyword evidence="1" id="KW-0472">Membrane</keyword>
<feature type="domain" description="Cyclic nucleotide-binding" evidence="2">
    <location>
        <begin position="506"/>
        <end position="618"/>
    </location>
</feature>
<dbReference type="InterPro" id="IPR013099">
    <property type="entry name" value="K_chnl_dom"/>
</dbReference>
<dbReference type="EMBL" id="GG662769">
    <property type="protein sequence ID" value="EAR91772.2"/>
    <property type="molecule type" value="Genomic_DNA"/>
</dbReference>
<dbReference type="Pfam" id="PF07885">
    <property type="entry name" value="Ion_trans_2"/>
    <property type="match status" value="1"/>
</dbReference>
<dbReference type="Pfam" id="PF00027">
    <property type="entry name" value="cNMP_binding"/>
    <property type="match status" value="1"/>
</dbReference>
<evidence type="ECO:0000256" key="1">
    <source>
        <dbReference type="SAM" id="Phobius"/>
    </source>
</evidence>
<evidence type="ECO:0000259" key="2">
    <source>
        <dbReference type="PROSITE" id="PS50042"/>
    </source>
</evidence>
<accession>Q233Q7</accession>
<dbReference type="OrthoDB" id="421226at2759"/>